<dbReference type="RefSeq" id="WP_253876763.1">
    <property type="nucleotide sequence ID" value="NZ_BAABHM010000017.1"/>
</dbReference>
<keyword evidence="5" id="KW-1185">Reference proteome</keyword>
<dbReference type="Proteomes" id="UP001500843">
    <property type="component" value="Unassembled WGS sequence"/>
</dbReference>
<dbReference type="SMART" id="SM01120">
    <property type="entry name" value="Dak2"/>
    <property type="match status" value="1"/>
</dbReference>
<dbReference type="PANTHER" id="PTHR28629:SF4">
    <property type="entry name" value="TRIOKINASE_FMN CYCLASE"/>
    <property type="match status" value="1"/>
</dbReference>
<dbReference type="PROSITE" id="PS51480">
    <property type="entry name" value="DHAL"/>
    <property type="match status" value="1"/>
</dbReference>
<dbReference type="Gene3D" id="1.25.40.340">
    <property type="match status" value="1"/>
</dbReference>
<feature type="domain" description="DhaL" evidence="3">
    <location>
        <begin position="8"/>
        <end position="211"/>
    </location>
</feature>
<accession>A0ABP8XRA3</accession>
<keyword evidence="2 4" id="KW-0418">Kinase</keyword>
<reference evidence="5" key="1">
    <citation type="journal article" date="2019" name="Int. J. Syst. Evol. Microbiol.">
        <title>The Global Catalogue of Microorganisms (GCM) 10K type strain sequencing project: providing services to taxonomists for standard genome sequencing and annotation.</title>
        <authorList>
            <consortium name="The Broad Institute Genomics Platform"/>
            <consortium name="The Broad Institute Genome Sequencing Center for Infectious Disease"/>
            <person name="Wu L."/>
            <person name="Ma J."/>
        </authorList>
    </citation>
    <scope>NUCLEOTIDE SEQUENCE [LARGE SCALE GENOMIC DNA]</scope>
    <source>
        <strain evidence="5">JCM 17975</strain>
    </source>
</reference>
<dbReference type="EMBL" id="BAABHM010000017">
    <property type="protein sequence ID" value="GAA4713691.1"/>
    <property type="molecule type" value="Genomic_DNA"/>
</dbReference>
<dbReference type="Pfam" id="PF02734">
    <property type="entry name" value="Dak2"/>
    <property type="match status" value="1"/>
</dbReference>
<dbReference type="SUPFAM" id="SSF101473">
    <property type="entry name" value="DhaL-like"/>
    <property type="match status" value="1"/>
</dbReference>
<dbReference type="InterPro" id="IPR012737">
    <property type="entry name" value="DhaK_L_YcgS"/>
</dbReference>
<dbReference type="GO" id="GO:0016301">
    <property type="term" value="F:kinase activity"/>
    <property type="evidence" value="ECO:0007669"/>
    <property type="project" value="UniProtKB-KW"/>
</dbReference>
<gene>
    <name evidence="4" type="primary">dhaL_2</name>
    <name evidence="4" type="ORF">GCM10023198_40940</name>
</gene>
<evidence type="ECO:0000313" key="4">
    <source>
        <dbReference type="EMBL" id="GAA4713691.1"/>
    </source>
</evidence>
<dbReference type="InterPro" id="IPR050861">
    <property type="entry name" value="Dihydroxyacetone_Kinase"/>
</dbReference>
<evidence type="ECO:0000259" key="3">
    <source>
        <dbReference type="PROSITE" id="PS51480"/>
    </source>
</evidence>
<name>A0ABP8XRA3_9MICO</name>
<keyword evidence="1" id="KW-0808">Transferase</keyword>
<evidence type="ECO:0000256" key="1">
    <source>
        <dbReference type="ARBA" id="ARBA00022679"/>
    </source>
</evidence>
<comment type="caution">
    <text evidence="4">The sequence shown here is derived from an EMBL/GenBank/DDBJ whole genome shotgun (WGS) entry which is preliminary data.</text>
</comment>
<proteinExistence type="predicted"/>
<evidence type="ECO:0000313" key="5">
    <source>
        <dbReference type="Proteomes" id="UP001500843"/>
    </source>
</evidence>
<organism evidence="4 5">
    <name type="scientific">Promicromonospora umidemergens</name>
    <dbReference type="NCBI Taxonomy" id="629679"/>
    <lineage>
        <taxon>Bacteria</taxon>
        <taxon>Bacillati</taxon>
        <taxon>Actinomycetota</taxon>
        <taxon>Actinomycetes</taxon>
        <taxon>Micrococcales</taxon>
        <taxon>Promicromonosporaceae</taxon>
        <taxon>Promicromonospora</taxon>
    </lineage>
</organism>
<dbReference type="InterPro" id="IPR036117">
    <property type="entry name" value="DhaL_dom_sf"/>
</dbReference>
<sequence>MATAVTNGVIIDWLARFHDIVAKQRAYLTELDSAIGDADHGVNMDRGLAQVVAMLDQPADGSDASTGALLERIGNALLTSLGGAPGPLYSALFLGAGAAAGERTRLDPAELADSLRAGLAELVRRGSAESGDKTMFDALDPAVQALQKAADDGAGLGPATAAAAAAAVAGREATAPMLARKGRASYLGERSIGHVDPGAASATMLVIALVEAVAQG</sequence>
<dbReference type="NCBIfam" id="TIGR02365">
    <property type="entry name" value="dha_L_ycgS"/>
    <property type="match status" value="1"/>
</dbReference>
<protein>
    <submittedName>
        <fullName evidence="4">Dihydroxyacetone kinase subunit DhaL</fullName>
    </submittedName>
</protein>
<evidence type="ECO:0000256" key="2">
    <source>
        <dbReference type="ARBA" id="ARBA00022777"/>
    </source>
</evidence>
<dbReference type="PANTHER" id="PTHR28629">
    <property type="entry name" value="TRIOKINASE/FMN CYCLASE"/>
    <property type="match status" value="1"/>
</dbReference>
<dbReference type="InterPro" id="IPR004007">
    <property type="entry name" value="DhaL_dom"/>
</dbReference>